<feature type="region of interest" description="Disordered" evidence="12">
    <location>
        <begin position="335"/>
        <end position="355"/>
    </location>
</feature>
<dbReference type="PANTHER" id="PTHR43141">
    <property type="entry name" value="CYTOCHROME BD2 SUBUNIT II"/>
    <property type="match status" value="1"/>
</dbReference>
<sequence>MSFLQGLWFGVIGLLFAGFLLLEGFDFGVGLATRLVARDGEERAVFMRAVGPHWDGNEVWLITAGGAMFAAFPMWYASLFSGYYILLFLVLVGLILRGVSFEFASHAVSWRERDVWQWANFAGSLVAPFCLGMMLTSLIQGLPLDGAGDARPGFFDVFNWLSVVGGVAVVFFCFVHGLHFLSLKLGAGDSRRMLNVSSKLYWVAYPALLVFVVLAFFMTDFYRARPVSSWLVTVVIAAATVCGHVAAVRKRGGWAFACSGVTLMAVIAFIFNGLFPRVMIGDDPSTSIMIKDASASPYTLGIMTVVLCVLLPVMLAYFIWSYWVQRGRLDTVGGHLRRGPAPEGRDATGPQPTNK</sequence>
<evidence type="ECO:0000256" key="5">
    <source>
        <dbReference type="ARBA" id="ARBA00022617"/>
    </source>
</evidence>
<dbReference type="NCBIfam" id="TIGR00203">
    <property type="entry name" value="cydB"/>
    <property type="match status" value="1"/>
</dbReference>
<feature type="transmembrane region" description="Helical" evidence="13">
    <location>
        <begin position="115"/>
        <end position="139"/>
    </location>
</feature>
<feature type="transmembrane region" description="Helical" evidence="13">
    <location>
        <begin position="6"/>
        <end position="37"/>
    </location>
</feature>
<evidence type="ECO:0000256" key="6">
    <source>
        <dbReference type="ARBA" id="ARBA00022692"/>
    </source>
</evidence>
<evidence type="ECO:0000313" key="15">
    <source>
        <dbReference type="Proteomes" id="UP001373159"/>
    </source>
</evidence>
<evidence type="ECO:0000256" key="8">
    <source>
        <dbReference type="ARBA" id="ARBA00022982"/>
    </source>
</evidence>
<feature type="transmembrane region" description="Helical" evidence="13">
    <location>
        <begin position="159"/>
        <end position="181"/>
    </location>
</feature>
<comment type="similarity">
    <text evidence="2">Belongs to the cytochrome ubiquinol oxidase subunit 2 family.</text>
</comment>
<reference evidence="14 15" key="1">
    <citation type="submission" date="2024-02" db="EMBL/GenBank/DDBJ databases">
        <title>Bifidobacterium honeyensis sp. nov., isolated from the comb honey.</title>
        <authorList>
            <person name="Liu W."/>
            <person name="Li Y."/>
        </authorList>
    </citation>
    <scope>NUCLEOTIDE SEQUENCE [LARGE SCALE GENOMIC DNA]</scope>
    <source>
        <strain evidence="14 15">IMAU50988</strain>
    </source>
</reference>
<dbReference type="Pfam" id="PF02322">
    <property type="entry name" value="Cyt_bd_oxida_II"/>
    <property type="match status" value="1"/>
</dbReference>
<evidence type="ECO:0000256" key="2">
    <source>
        <dbReference type="ARBA" id="ARBA00007543"/>
    </source>
</evidence>
<feature type="transmembrane region" description="Helical" evidence="13">
    <location>
        <begin position="202"/>
        <end position="222"/>
    </location>
</feature>
<evidence type="ECO:0000256" key="3">
    <source>
        <dbReference type="ARBA" id="ARBA00022448"/>
    </source>
</evidence>
<gene>
    <name evidence="14" type="primary">cydB</name>
    <name evidence="14" type="ORF">V8P97_07875</name>
</gene>
<dbReference type="InterPro" id="IPR003317">
    <property type="entry name" value="Cyt-d_oxidase_su2"/>
</dbReference>
<evidence type="ECO:0000256" key="7">
    <source>
        <dbReference type="ARBA" id="ARBA00022723"/>
    </source>
</evidence>
<comment type="subcellular location">
    <subcellularLocation>
        <location evidence="1">Cell membrane</location>
        <topology evidence="1">Multi-pass membrane protein</topology>
    </subcellularLocation>
</comment>
<dbReference type="PANTHER" id="PTHR43141:SF5">
    <property type="entry name" value="CYTOCHROME BD-I UBIQUINOL OXIDASE SUBUNIT 2"/>
    <property type="match status" value="1"/>
</dbReference>
<keyword evidence="9 13" id="KW-1133">Transmembrane helix</keyword>
<keyword evidence="10" id="KW-0408">Iron</keyword>
<evidence type="ECO:0000256" key="1">
    <source>
        <dbReference type="ARBA" id="ARBA00004651"/>
    </source>
</evidence>
<feature type="transmembrane region" description="Helical" evidence="13">
    <location>
        <begin position="228"/>
        <end position="247"/>
    </location>
</feature>
<dbReference type="Proteomes" id="UP001373159">
    <property type="component" value="Unassembled WGS sequence"/>
</dbReference>
<protein>
    <submittedName>
        <fullName evidence="14">Cytochrome d ubiquinol oxidase subunit II</fullName>
    </submittedName>
</protein>
<dbReference type="EMBL" id="JBANBB010000010">
    <property type="protein sequence ID" value="MEK0307368.1"/>
    <property type="molecule type" value="Genomic_DNA"/>
</dbReference>
<comment type="caution">
    <text evidence="14">The sequence shown here is derived from an EMBL/GenBank/DDBJ whole genome shotgun (WGS) entry which is preliminary data.</text>
</comment>
<evidence type="ECO:0000256" key="11">
    <source>
        <dbReference type="ARBA" id="ARBA00023136"/>
    </source>
</evidence>
<dbReference type="RefSeq" id="WP_340470136.1">
    <property type="nucleotide sequence ID" value="NZ_JBANBB010000010.1"/>
</dbReference>
<accession>A0ABU8ZQZ0</accession>
<feature type="transmembrane region" description="Helical" evidence="13">
    <location>
        <begin position="254"/>
        <end position="275"/>
    </location>
</feature>
<keyword evidence="3" id="KW-0813">Transport</keyword>
<evidence type="ECO:0000256" key="13">
    <source>
        <dbReference type="SAM" id="Phobius"/>
    </source>
</evidence>
<keyword evidence="5" id="KW-0349">Heme</keyword>
<keyword evidence="4" id="KW-1003">Cell membrane</keyword>
<evidence type="ECO:0000313" key="14">
    <source>
        <dbReference type="EMBL" id="MEK0307368.1"/>
    </source>
</evidence>
<feature type="transmembrane region" description="Helical" evidence="13">
    <location>
        <begin position="295"/>
        <end position="320"/>
    </location>
</feature>
<keyword evidence="15" id="KW-1185">Reference proteome</keyword>
<dbReference type="PIRSF" id="PIRSF000267">
    <property type="entry name" value="Cyt_oxidse_sub2"/>
    <property type="match status" value="1"/>
</dbReference>
<proteinExistence type="inferred from homology"/>
<evidence type="ECO:0000256" key="9">
    <source>
        <dbReference type="ARBA" id="ARBA00022989"/>
    </source>
</evidence>
<feature type="non-terminal residue" evidence="14">
    <location>
        <position position="355"/>
    </location>
</feature>
<keyword evidence="8" id="KW-0249">Electron transport</keyword>
<organism evidence="14 15">
    <name type="scientific">Bifidobacterium favimelis</name>
    <dbReference type="NCBI Taxonomy" id="3122979"/>
    <lineage>
        <taxon>Bacteria</taxon>
        <taxon>Bacillati</taxon>
        <taxon>Actinomycetota</taxon>
        <taxon>Actinomycetes</taxon>
        <taxon>Bifidobacteriales</taxon>
        <taxon>Bifidobacteriaceae</taxon>
        <taxon>Bifidobacterium</taxon>
    </lineage>
</organism>
<keyword evidence="7" id="KW-0479">Metal-binding</keyword>
<evidence type="ECO:0000256" key="10">
    <source>
        <dbReference type="ARBA" id="ARBA00023004"/>
    </source>
</evidence>
<feature type="transmembrane region" description="Helical" evidence="13">
    <location>
        <begin position="83"/>
        <end position="103"/>
    </location>
</feature>
<keyword evidence="11 13" id="KW-0472">Membrane</keyword>
<keyword evidence="6 13" id="KW-0812">Transmembrane</keyword>
<evidence type="ECO:0000256" key="4">
    <source>
        <dbReference type="ARBA" id="ARBA00022475"/>
    </source>
</evidence>
<evidence type="ECO:0000256" key="12">
    <source>
        <dbReference type="SAM" id="MobiDB-lite"/>
    </source>
</evidence>
<name>A0ABU8ZQZ0_9BIFI</name>